<reference evidence="2 3" key="1">
    <citation type="submission" date="2018-08" db="EMBL/GenBank/DDBJ databases">
        <title>A genome reference for cultivated species of the human gut microbiota.</title>
        <authorList>
            <person name="Zou Y."/>
            <person name="Xue W."/>
            <person name="Luo G."/>
        </authorList>
    </citation>
    <scope>NUCLEOTIDE SEQUENCE [LARGE SCALE GENOMIC DNA]</scope>
    <source>
        <strain evidence="2 3">TF06-40</strain>
    </source>
</reference>
<accession>A0AA92SVR1</accession>
<evidence type="ECO:0000256" key="1">
    <source>
        <dbReference type="SAM" id="MobiDB-lite"/>
    </source>
</evidence>
<evidence type="ECO:0000313" key="3">
    <source>
        <dbReference type="Proteomes" id="UP000261187"/>
    </source>
</evidence>
<evidence type="ECO:0000313" key="2">
    <source>
        <dbReference type="EMBL" id="RGL52816.1"/>
    </source>
</evidence>
<gene>
    <name evidence="2" type="ORF">DXC61_15580</name>
</gene>
<protein>
    <submittedName>
        <fullName evidence="2">Mobilization protein</fullName>
    </submittedName>
</protein>
<feature type="non-terminal residue" evidence="2">
    <location>
        <position position="1"/>
    </location>
</feature>
<organism evidence="2 3">
    <name type="scientific">Segatella copri</name>
    <dbReference type="NCBI Taxonomy" id="165179"/>
    <lineage>
        <taxon>Bacteria</taxon>
        <taxon>Pseudomonadati</taxon>
        <taxon>Bacteroidota</taxon>
        <taxon>Bacteroidia</taxon>
        <taxon>Bacteroidales</taxon>
        <taxon>Prevotellaceae</taxon>
        <taxon>Segatella</taxon>
    </lineage>
</organism>
<name>A0AA92SVR1_9BACT</name>
<feature type="region of interest" description="Disordered" evidence="1">
    <location>
        <begin position="23"/>
        <end position="42"/>
    </location>
</feature>
<dbReference type="EMBL" id="QSSA01000100">
    <property type="protein sequence ID" value="RGL52816.1"/>
    <property type="molecule type" value="Genomic_DNA"/>
</dbReference>
<dbReference type="AlphaFoldDB" id="A0AA92SVR1"/>
<feature type="compositionally biased region" description="Basic residues" evidence="1">
    <location>
        <begin position="30"/>
        <end position="42"/>
    </location>
</feature>
<proteinExistence type="predicted"/>
<sequence>DPWDGISSIGLFASANAQTFESFPEDESAKKKKKKRRRGFSL</sequence>
<dbReference type="Proteomes" id="UP000261187">
    <property type="component" value="Unassembled WGS sequence"/>
</dbReference>
<comment type="caution">
    <text evidence="2">The sequence shown here is derived from an EMBL/GenBank/DDBJ whole genome shotgun (WGS) entry which is preliminary data.</text>
</comment>